<organism evidence="1 2">
    <name type="scientific">Dentiscutata heterogama</name>
    <dbReference type="NCBI Taxonomy" id="1316150"/>
    <lineage>
        <taxon>Eukaryota</taxon>
        <taxon>Fungi</taxon>
        <taxon>Fungi incertae sedis</taxon>
        <taxon>Mucoromycota</taxon>
        <taxon>Glomeromycotina</taxon>
        <taxon>Glomeromycetes</taxon>
        <taxon>Diversisporales</taxon>
        <taxon>Gigasporaceae</taxon>
        <taxon>Dentiscutata</taxon>
    </lineage>
</organism>
<evidence type="ECO:0000313" key="2">
    <source>
        <dbReference type="Proteomes" id="UP000789702"/>
    </source>
</evidence>
<accession>A0ACA9QR21</accession>
<gene>
    <name evidence="1" type="ORF">DHETER_LOCUS15383</name>
</gene>
<feature type="non-terminal residue" evidence="1">
    <location>
        <position position="40"/>
    </location>
</feature>
<proteinExistence type="predicted"/>
<protein>
    <submittedName>
        <fullName evidence="1">11367_t:CDS:1</fullName>
    </submittedName>
</protein>
<comment type="caution">
    <text evidence="1">The sequence shown here is derived from an EMBL/GenBank/DDBJ whole genome shotgun (WGS) entry which is preliminary data.</text>
</comment>
<dbReference type="Proteomes" id="UP000789702">
    <property type="component" value="Unassembled WGS sequence"/>
</dbReference>
<name>A0ACA9QR21_9GLOM</name>
<dbReference type="EMBL" id="CAJVPU010052326">
    <property type="protein sequence ID" value="CAG8763026.1"/>
    <property type="molecule type" value="Genomic_DNA"/>
</dbReference>
<evidence type="ECO:0000313" key="1">
    <source>
        <dbReference type="EMBL" id="CAG8763026.1"/>
    </source>
</evidence>
<keyword evidence="2" id="KW-1185">Reference proteome</keyword>
<reference evidence="1" key="1">
    <citation type="submission" date="2021-06" db="EMBL/GenBank/DDBJ databases">
        <authorList>
            <person name="Kallberg Y."/>
            <person name="Tangrot J."/>
            <person name="Rosling A."/>
        </authorList>
    </citation>
    <scope>NUCLEOTIDE SEQUENCE</scope>
    <source>
        <strain evidence="1">IL203A</strain>
    </source>
</reference>
<sequence length="40" mass="4541">MAPETKSRKPANTAFKQQRLKAWQPILTPKTVLPTFFIVG</sequence>